<dbReference type="Proteomes" id="UP000028045">
    <property type="component" value="Unassembled WGS sequence"/>
</dbReference>
<dbReference type="Gene3D" id="3.30.70.100">
    <property type="match status" value="1"/>
</dbReference>
<protein>
    <recommendedName>
        <fullName evidence="1">Stress-response A/B barrel domain-containing protein</fullName>
    </recommendedName>
</protein>
<dbReference type="InterPro" id="IPR013097">
    <property type="entry name" value="Dabb"/>
</dbReference>
<accession>A0A084ATY6</accession>
<dbReference type="SUPFAM" id="SSF54909">
    <property type="entry name" value="Dimeric alpha+beta barrel"/>
    <property type="match status" value="1"/>
</dbReference>
<sequence length="112" mass="12707">MADRVHRVTMFKIASQEERDKLLAQYKVLGQTHEKDGKPYILSLIVGPTEDDQRNQGYTLVCKTEFASLEDLKYYDDECKAHLEIKKVVRGLSVDGILTVFFKPQVVSGGSQ</sequence>
<evidence type="ECO:0000313" key="3">
    <source>
        <dbReference type="Proteomes" id="UP000028045"/>
    </source>
</evidence>
<dbReference type="OrthoDB" id="3830014at2759"/>
<dbReference type="InterPro" id="IPR011008">
    <property type="entry name" value="Dimeric_a/b-barrel"/>
</dbReference>
<dbReference type="SMART" id="SM00886">
    <property type="entry name" value="Dabb"/>
    <property type="match status" value="1"/>
</dbReference>
<reference evidence="2 3" key="1">
    <citation type="journal article" date="2014" name="BMC Genomics">
        <title>Comparative genome sequencing reveals chemotype-specific gene clusters in the toxigenic black mold Stachybotrys.</title>
        <authorList>
            <person name="Semeiks J."/>
            <person name="Borek D."/>
            <person name="Otwinowski Z."/>
            <person name="Grishin N.V."/>
        </authorList>
    </citation>
    <scope>NUCLEOTIDE SEQUENCE [LARGE SCALE GENOMIC DNA]</scope>
    <source>
        <strain evidence="3">CBS 109288 / IBT 7711</strain>
    </source>
</reference>
<dbReference type="EMBL" id="KL648566">
    <property type="protein sequence ID" value="KEY68765.1"/>
    <property type="molecule type" value="Genomic_DNA"/>
</dbReference>
<dbReference type="AlphaFoldDB" id="A0A084ATY6"/>
<dbReference type="PROSITE" id="PS51502">
    <property type="entry name" value="S_R_A_B_BARREL"/>
    <property type="match status" value="1"/>
</dbReference>
<keyword evidence="3" id="KW-1185">Reference proteome</keyword>
<evidence type="ECO:0000313" key="2">
    <source>
        <dbReference type="EMBL" id="KEY68765.1"/>
    </source>
</evidence>
<feature type="domain" description="Stress-response A/B barrel" evidence="1">
    <location>
        <begin position="5"/>
        <end position="102"/>
    </location>
</feature>
<name>A0A084ATY6_STACB</name>
<dbReference type="HOGENOM" id="CLU_120569_1_1_1"/>
<evidence type="ECO:0000259" key="1">
    <source>
        <dbReference type="PROSITE" id="PS51502"/>
    </source>
</evidence>
<dbReference type="Pfam" id="PF07876">
    <property type="entry name" value="Dabb"/>
    <property type="match status" value="1"/>
</dbReference>
<gene>
    <name evidence="2" type="ORF">S7711_00635</name>
</gene>
<proteinExistence type="predicted"/>
<organism evidence="2 3">
    <name type="scientific">Stachybotrys chartarum (strain CBS 109288 / IBT 7711)</name>
    <name type="common">Toxic black mold</name>
    <name type="synonym">Stilbospora chartarum</name>
    <dbReference type="NCBI Taxonomy" id="1280523"/>
    <lineage>
        <taxon>Eukaryota</taxon>
        <taxon>Fungi</taxon>
        <taxon>Dikarya</taxon>
        <taxon>Ascomycota</taxon>
        <taxon>Pezizomycotina</taxon>
        <taxon>Sordariomycetes</taxon>
        <taxon>Hypocreomycetidae</taxon>
        <taxon>Hypocreales</taxon>
        <taxon>Stachybotryaceae</taxon>
        <taxon>Stachybotrys</taxon>
    </lineage>
</organism>